<evidence type="ECO:0000256" key="4">
    <source>
        <dbReference type="ARBA" id="ARBA00022862"/>
    </source>
</evidence>
<dbReference type="PANTHER" id="PTHR10681:SF171">
    <property type="entry name" value="PEROXIREDOXIN 4"/>
    <property type="match status" value="1"/>
</dbReference>
<evidence type="ECO:0000256" key="9">
    <source>
        <dbReference type="PIRNR" id="PIRNR000239"/>
    </source>
</evidence>
<organism evidence="11 12">
    <name type="scientific">Paramecium primaurelia</name>
    <dbReference type="NCBI Taxonomy" id="5886"/>
    <lineage>
        <taxon>Eukaryota</taxon>
        <taxon>Sar</taxon>
        <taxon>Alveolata</taxon>
        <taxon>Ciliophora</taxon>
        <taxon>Intramacronucleata</taxon>
        <taxon>Oligohymenophorea</taxon>
        <taxon>Peniculida</taxon>
        <taxon>Parameciidae</taxon>
        <taxon>Paramecium</taxon>
    </lineage>
</organism>
<dbReference type="PANTHER" id="PTHR10681">
    <property type="entry name" value="THIOREDOXIN PEROXIDASE"/>
    <property type="match status" value="1"/>
</dbReference>
<comment type="function">
    <text evidence="9">Thiol-specific peroxidase that catalyzes the reduction of hydrogen peroxide and organic hydroperoxides to water and alcohols, respectively.</text>
</comment>
<keyword evidence="3 9" id="KW-0575">Peroxidase</keyword>
<evidence type="ECO:0000256" key="7">
    <source>
        <dbReference type="ARBA" id="ARBA00023284"/>
    </source>
</evidence>
<dbReference type="AlphaFoldDB" id="A0A8S1JN06"/>
<dbReference type="FunFam" id="3.40.30.10:FF:000003">
    <property type="entry name" value="Peroxiredoxin 1"/>
    <property type="match status" value="1"/>
</dbReference>
<evidence type="ECO:0000259" key="10">
    <source>
        <dbReference type="PROSITE" id="PS51352"/>
    </source>
</evidence>
<comment type="similarity">
    <text evidence="1">Belongs to the peroxiredoxin family. AhpC/Prx1 subfamily.</text>
</comment>
<evidence type="ECO:0000256" key="8">
    <source>
        <dbReference type="ARBA" id="ARBA00049091"/>
    </source>
</evidence>
<dbReference type="CDD" id="cd03015">
    <property type="entry name" value="PRX_Typ2cys"/>
    <property type="match status" value="1"/>
</dbReference>
<keyword evidence="7 9" id="KW-0676">Redox-active center</keyword>
<dbReference type="PIRSF" id="PIRSF000239">
    <property type="entry name" value="AHPC"/>
    <property type="match status" value="1"/>
</dbReference>
<protein>
    <recommendedName>
        <fullName evidence="2">thioredoxin-dependent peroxiredoxin</fullName>
        <ecNumber evidence="2">1.11.1.24</ecNumber>
    </recommendedName>
</protein>
<evidence type="ECO:0000256" key="3">
    <source>
        <dbReference type="ARBA" id="ARBA00022559"/>
    </source>
</evidence>
<gene>
    <name evidence="11" type="ORF">PPRIM_AZ9-3.1.T0040288</name>
</gene>
<reference evidence="11" key="1">
    <citation type="submission" date="2021-01" db="EMBL/GenBank/DDBJ databases">
        <authorList>
            <consortium name="Genoscope - CEA"/>
            <person name="William W."/>
        </authorList>
    </citation>
    <scope>NUCLEOTIDE SEQUENCE</scope>
</reference>
<evidence type="ECO:0000256" key="5">
    <source>
        <dbReference type="ARBA" id="ARBA00023002"/>
    </source>
</evidence>
<accession>A0A8S1JN06</accession>
<dbReference type="InterPro" id="IPR019479">
    <property type="entry name" value="Peroxiredoxin_C"/>
</dbReference>
<dbReference type="Pfam" id="PF10417">
    <property type="entry name" value="1-cysPrx_C"/>
    <property type="match status" value="1"/>
</dbReference>
<dbReference type="GO" id="GO:0005829">
    <property type="term" value="C:cytosol"/>
    <property type="evidence" value="ECO:0007669"/>
    <property type="project" value="TreeGrafter"/>
</dbReference>
<keyword evidence="4 9" id="KW-0049">Antioxidant</keyword>
<evidence type="ECO:0000256" key="1">
    <source>
        <dbReference type="ARBA" id="ARBA00009796"/>
    </source>
</evidence>
<dbReference type="PROSITE" id="PS51352">
    <property type="entry name" value="THIOREDOXIN_2"/>
    <property type="match status" value="1"/>
</dbReference>
<dbReference type="GO" id="GO:0033554">
    <property type="term" value="P:cellular response to stress"/>
    <property type="evidence" value="ECO:0007669"/>
    <property type="project" value="TreeGrafter"/>
</dbReference>
<keyword evidence="6" id="KW-1015">Disulfide bond</keyword>
<dbReference type="OMA" id="FWYPKDF"/>
<dbReference type="InterPro" id="IPR050217">
    <property type="entry name" value="Peroxiredoxin"/>
</dbReference>
<dbReference type="Proteomes" id="UP000688137">
    <property type="component" value="Unassembled WGS sequence"/>
</dbReference>
<feature type="domain" description="Thioredoxin" evidence="10">
    <location>
        <begin position="1"/>
        <end position="164"/>
    </location>
</feature>
<evidence type="ECO:0000256" key="6">
    <source>
        <dbReference type="ARBA" id="ARBA00023157"/>
    </source>
</evidence>
<proteinExistence type="inferred from homology"/>
<dbReference type="EMBL" id="CAJJDM010000001">
    <property type="protein sequence ID" value="CAD8043065.1"/>
    <property type="molecule type" value="Genomic_DNA"/>
</dbReference>
<dbReference type="InterPro" id="IPR024706">
    <property type="entry name" value="Peroxiredoxin_AhpC-typ"/>
</dbReference>
<dbReference type="GO" id="GO:0045454">
    <property type="term" value="P:cell redox homeostasis"/>
    <property type="evidence" value="ECO:0007669"/>
    <property type="project" value="TreeGrafter"/>
</dbReference>
<dbReference type="InterPro" id="IPR000866">
    <property type="entry name" value="AhpC/TSA"/>
</dbReference>
<dbReference type="GO" id="GO:0008379">
    <property type="term" value="F:thioredoxin peroxidase activity"/>
    <property type="evidence" value="ECO:0007669"/>
    <property type="project" value="TreeGrafter"/>
</dbReference>
<comment type="caution">
    <text evidence="11">The sequence shown here is derived from an EMBL/GenBank/DDBJ whole genome shotgun (WGS) entry which is preliminary data.</text>
</comment>
<dbReference type="Pfam" id="PF00578">
    <property type="entry name" value="AhpC-TSA"/>
    <property type="match status" value="1"/>
</dbReference>
<sequence>MKVRKQAPSFTASAYFNKQFKRISLSDYKNRYVVLFFYPLDFTFVCPTEIIQFSDRVEEFKSIGCDILGVSVDSQFSHMKYCKQTRNNGGLGEMQFPLISDLSQEISKKYGVLIDDSEDPDFGVALRGTFIIDGKGILRHYSINDLPVGRNVDEVLRLVQAFKFTDEHGEVCPAQWKPGQPTMVTNHADPKTQKYWNEEHIKQAK</sequence>
<name>A0A8S1JN06_PARPR</name>
<keyword evidence="12" id="KW-1185">Reference proteome</keyword>
<evidence type="ECO:0000256" key="2">
    <source>
        <dbReference type="ARBA" id="ARBA00013017"/>
    </source>
</evidence>
<evidence type="ECO:0000313" key="11">
    <source>
        <dbReference type="EMBL" id="CAD8043065.1"/>
    </source>
</evidence>
<comment type="catalytic activity">
    <reaction evidence="8">
        <text>a hydroperoxide + [thioredoxin]-dithiol = an alcohol + [thioredoxin]-disulfide + H2O</text>
        <dbReference type="Rhea" id="RHEA:62620"/>
        <dbReference type="Rhea" id="RHEA-COMP:10698"/>
        <dbReference type="Rhea" id="RHEA-COMP:10700"/>
        <dbReference type="ChEBI" id="CHEBI:15377"/>
        <dbReference type="ChEBI" id="CHEBI:29950"/>
        <dbReference type="ChEBI" id="CHEBI:30879"/>
        <dbReference type="ChEBI" id="CHEBI:35924"/>
        <dbReference type="ChEBI" id="CHEBI:50058"/>
        <dbReference type="EC" id="1.11.1.24"/>
    </reaction>
</comment>
<dbReference type="EC" id="1.11.1.24" evidence="2"/>
<evidence type="ECO:0000313" key="12">
    <source>
        <dbReference type="Proteomes" id="UP000688137"/>
    </source>
</evidence>
<keyword evidence="5 9" id="KW-0560">Oxidoreductase</keyword>
<dbReference type="GO" id="GO:0006979">
    <property type="term" value="P:response to oxidative stress"/>
    <property type="evidence" value="ECO:0007669"/>
    <property type="project" value="TreeGrafter"/>
</dbReference>
<dbReference type="GO" id="GO:0042744">
    <property type="term" value="P:hydrogen peroxide catabolic process"/>
    <property type="evidence" value="ECO:0007669"/>
    <property type="project" value="TreeGrafter"/>
</dbReference>
<dbReference type="InterPro" id="IPR013766">
    <property type="entry name" value="Thioredoxin_domain"/>
</dbReference>